<proteinExistence type="predicted"/>
<gene>
    <name evidence="2" type="ORF">Q8F55_008156</name>
</gene>
<feature type="region of interest" description="Disordered" evidence="1">
    <location>
        <begin position="43"/>
        <end position="63"/>
    </location>
</feature>
<dbReference type="SUPFAM" id="SSF46689">
    <property type="entry name" value="Homeodomain-like"/>
    <property type="match status" value="1"/>
</dbReference>
<evidence type="ECO:0000313" key="3">
    <source>
        <dbReference type="Proteomes" id="UP001565368"/>
    </source>
</evidence>
<keyword evidence="3" id="KW-1185">Reference proteome</keyword>
<reference evidence="2 3" key="1">
    <citation type="submission" date="2023-08" db="EMBL/GenBank/DDBJ databases">
        <title>Annotated Genome Sequence of Vanrija albida AlHP1.</title>
        <authorList>
            <person name="Herzog R."/>
        </authorList>
    </citation>
    <scope>NUCLEOTIDE SEQUENCE [LARGE SCALE GENOMIC DNA]</scope>
    <source>
        <strain evidence="2 3">AlHP1</strain>
    </source>
</reference>
<evidence type="ECO:0008006" key="4">
    <source>
        <dbReference type="Google" id="ProtNLM"/>
    </source>
</evidence>
<sequence>MPLPPGDKDALGAYAAHHSGRKAAALWKTSPSTAQRAKVKYLNDESQLPAKPGGRAPKHSKHDLRRIKHILLTNQDLTNERMLHHLAADHHYPMSLSTLRRLRRSWGIVHCRQSPTKTKPA</sequence>
<dbReference type="Proteomes" id="UP001565368">
    <property type="component" value="Unassembled WGS sequence"/>
</dbReference>
<dbReference type="InterPro" id="IPR009057">
    <property type="entry name" value="Homeodomain-like_sf"/>
</dbReference>
<dbReference type="GeneID" id="95989199"/>
<comment type="caution">
    <text evidence="2">The sequence shown here is derived from an EMBL/GenBank/DDBJ whole genome shotgun (WGS) entry which is preliminary data.</text>
</comment>
<name>A0ABR3PVS5_9TREE</name>
<evidence type="ECO:0000313" key="2">
    <source>
        <dbReference type="EMBL" id="KAL1406457.1"/>
    </source>
</evidence>
<organism evidence="2 3">
    <name type="scientific">Vanrija albida</name>
    <dbReference type="NCBI Taxonomy" id="181172"/>
    <lineage>
        <taxon>Eukaryota</taxon>
        <taxon>Fungi</taxon>
        <taxon>Dikarya</taxon>
        <taxon>Basidiomycota</taxon>
        <taxon>Agaricomycotina</taxon>
        <taxon>Tremellomycetes</taxon>
        <taxon>Trichosporonales</taxon>
        <taxon>Trichosporonaceae</taxon>
        <taxon>Vanrija</taxon>
    </lineage>
</organism>
<dbReference type="EMBL" id="JBBXJM010000006">
    <property type="protein sequence ID" value="KAL1406457.1"/>
    <property type="molecule type" value="Genomic_DNA"/>
</dbReference>
<dbReference type="RefSeq" id="XP_069206401.1">
    <property type="nucleotide sequence ID" value="XM_069356560.1"/>
</dbReference>
<accession>A0ABR3PVS5</accession>
<protein>
    <recommendedName>
        <fullName evidence="4">Transposase Tc1-like domain-containing protein</fullName>
    </recommendedName>
</protein>
<evidence type="ECO:0000256" key="1">
    <source>
        <dbReference type="SAM" id="MobiDB-lite"/>
    </source>
</evidence>